<evidence type="ECO:0000256" key="4">
    <source>
        <dbReference type="SAM" id="Phobius"/>
    </source>
</evidence>
<sequence length="492" mass="51426">MGIGDYLRIVRRYWWVAVVVTLMGGGIGYALAATSVPMYESTARLFVSTQGGTSVGEAYQNNLFSQERVVSYAGLATSEQVAARAANQLKTGISTDDLRSRISAHPVDKTVLLDIAVRDHDPSTAQMYANAVSDQLVEVISELETSRRGGSPAAGVVVVDDATYPQLPIGPTVLARILLGVAGGLAAGLVLTILVGLLDTRLRRTAAAQATTDSLVLATLPADPGRATLEVADLDSGGPYVERLAELCTNLQFARTADGGRPHVLAVTSAQRGEGRTTVVIDLAAALTESGHRVVVVDADLPNPALAKRLGLTAEQLSTARRRGLSTVLAGQHDVATILIPDAGGHGFSLVPAGPVPKGGSRWWPAGDADDALAVLRDQFDYVLIDTPPLALSTEGAFVAGSGDGALVVVRLGRTRLPALRRAIATLRATHTDIVGTVATFESGHRRKIAEHRRHLQRSSAQAPSTDNAGTPDAADVAAEPAALSRVGNREP</sequence>
<keyword evidence="2" id="KW-0067">ATP-binding</keyword>
<keyword evidence="1" id="KW-0547">Nucleotide-binding</keyword>
<dbReference type="EMBL" id="AP022620">
    <property type="protein sequence ID" value="BBZ75195.1"/>
    <property type="molecule type" value="Genomic_DNA"/>
</dbReference>
<evidence type="ECO:0000256" key="2">
    <source>
        <dbReference type="ARBA" id="ARBA00022840"/>
    </source>
</evidence>
<dbReference type="PANTHER" id="PTHR32309">
    <property type="entry name" value="TYROSINE-PROTEIN KINASE"/>
    <property type="match status" value="1"/>
</dbReference>
<keyword evidence="4" id="KW-0812">Transmembrane</keyword>
<dbReference type="Proteomes" id="UP000467249">
    <property type="component" value="Chromosome"/>
</dbReference>
<dbReference type="AlphaFoldDB" id="A0A6N4W3D5"/>
<gene>
    <name evidence="5" type="ORF">MANY_05320</name>
</gene>
<evidence type="ECO:0000256" key="3">
    <source>
        <dbReference type="SAM" id="MobiDB-lite"/>
    </source>
</evidence>
<keyword evidence="4" id="KW-0472">Membrane</keyword>
<evidence type="ECO:0000313" key="6">
    <source>
        <dbReference type="Proteomes" id="UP000467249"/>
    </source>
</evidence>
<dbReference type="InterPro" id="IPR027417">
    <property type="entry name" value="P-loop_NTPase"/>
</dbReference>
<organism evidence="5 6">
    <name type="scientific">Mycolicibacterium anyangense</name>
    <dbReference type="NCBI Taxonomy" id="1431246"/>
    <lineage>
        <taxon>Bacteria</taxon>
        <taxon>Bacillati</taxon>
        <taxon>Actinomycetota</taxon>
        <taxon>Actinomycetes</taxon>
        <taxon>Mycobacteriales</taxon>
        <taxon>Mycobacteriaceae</taxon>
        <taxon>Mycolicibacterium</taxon>
    </lineage>
</organism>
<keyword evidence="4" id="KW-1133">Transmembrane helix</keyword>
<dbReference type="PANTHER" id="PTHR32309:SF13">
    <property type="entry name" value="FERRIC ENTEROBACTIN TRANSPORT PROTEIN FEPE"/>
    <property type="match status" value="1"/>
</dbReference>
<dbReference type="CDD" id="cd05387">
    <property type="entry name" value="BY-kinase"/>
    <property type="match status" value="1"/>
</dbReference>
<feature type="transmembrane region" description="Helical" evidence="4">
    <location>
        <begin position="12"/>
        <end position="32"/>
    </location>
</feature>
<evidence type="ECO:0000313" key="5">
    <source>
        <dbReference type="EMBL" id="BBZ75195.1"/>
    </source>
</evidence>
<feature type="compositionally biased region" description="Low complexity" evidence="3">
    <location>
        <begin position="472"/>
        <end position="483"/>
    </location>
</feature>
<keyword evidence="6" id="KW-1185">Reference proteome</keyword>
<protein>
    <submittedName>
        <fullName evidence="5">Chromosome partitioning protein</fullName>
    </submittedName>
</protein>
<dbReference type="InterPro" id="IPR005702">
    <property type="entry name" value="Wzc-like_C"/>
</dbReference>
<dbReference type="Gene3D" id="3.40.50.300">
    <property type="entry name" value="P-loop containing nucleotide triphosphate hydrolases"/>
    <property type="match status" value="1"/>
</dbReference>
<proteinExistence type="predicted"/>
<name>A0A6N4W3D5_9MYCO</name>
<feature type="transmembrane region" description="Helical" evidence="4">
    <location>
        <begin position="173"/>
        <end position="198"/>
    </location>
</feature>
<dbReference type="KEGG" id="many:MANY_05320"/>
<dbReference type="SUPFAM" id="SSF52540">
    <property type="entry name" value="P-loop containing nucleoside triphosphate hydrolases"/>
    <property type="match status" value="1"/>
</dbReference>
<feature type="region of interest" description="Disordered" evidence="3">
    <location>
        <begin position="451"/>
        <end position="492"/>
    </location>
</feature>
<dbReference type="InterPro" id="IPR033756">
    <property type="entry name" value="YlxH/NBP35"/>
</dbReference>
<dbReference type="RefSeq" id="WP_163802825.1">
    <property type="nucleotide sequence ID" value="NZ_AP022620.1"/>
</dbReference>
<feature type="compositionally biased region" description="Polar residues" evidence="3">
    <location>
        <begin position="458"/>
        <end position="469"/>
    </location>
</feature>
<evidence type="ECO:0000256" key="1">
    <source>
        <dbReference type="ARBA" id="ARBA00022741"/>
    </source>
</evidence>
<reference evidence="5 6" key="1">
    <citation type="journal article" date="2019" name="Emerg. Microbes Infect.">
        <title>Comprehensive subspecies identification of 175 nontuberculous mycobacteria species based on 7547 genomic profiles.</title>
        <authorList>
            <person name="Matsumoto Y."/>
            <person name="Kinjo T."/>
            <person name="Motooka D."/>
            <person name="Nabeya D."/>
            <person name="Jung N."/>
            <person name="Uechi K."/>
            <person name="Horii T."/>
            <person name="Iida T."/>
            <person name="Fujita J."/>
            <person name="Nakamura S."/>
        </authorList>
    </citation>
    <scope>NUCLEOTIDE SEQUENCE [LARGE SCALE GENOMIC DNA]</scope>
    <source>
        <strain evidence="5 6">JCM 30275</strain>
    </source>
</reference>
<dbReference type="InterPro" id="IPR050445">
    <property type="entry name" value="Bact_polysacc_biosynth/exp"/>
</dbReference>
<accession>A0A6N4W3D5</accession>
<dbReference type="Pfam" id="PF10609">
    <property type="entry name" value="ParA"/>
    <property type="match status" value="1"/>
</dbReference>
<dbReference type="GO" id="GO:0005524">
    <property type="term" value="F:ATP binding"/>
    <property type="evidence" value="ECO:0007669"/>
    <property type="project" value="UniProtKB-KW"/>
</dbReference>